<sequence>MATREEQKHGFSIRTKCGGAAKTQVRIGTNMSHYRICSSKICLRIGFHQAFSAQETKAALIAKGASKDVGKGEKCRANLPRMRPSH</sequence>
<reference evidence="2" key="1">
    <citation type="journal article" date="2019" name="Int. J. Syst. Evol. Microbiol.">
        <title>The Global Catalogue of Microorganisms (GCM) 10K type strain sequencing project: providing services to taxonomists for standard genome sequencing and annotation.</title>
        <authorList>
            <consortium name="The Broad Institute Genomics Platform"/>
            <consortium name="The Broad Institute Genome Sequencing Center for Infectious Disease"/>
            <person name="Wu L."/>
            <person name="Ma J."/>
        </authorList>
    </citation>
    <scope>NUCLEOTIDE SEQUENCE [LARGE SCALE GENOMIC DNA]</scope>
    <source>
        <strain evidence="2">CG52</strain>
    </source>
</reference>
<gene>
    <name evidence="1" type="ORF">ACFSE1_14675</name>
</gene>
<accession>A0ABW4M7Q5</accession>
<proteinExistence type="predicted"/>
<keyword evidence="2" id="KW-1185">Reference proteome</keyword>
<dbReference type="RefSeq" id="WP_377402889.1">
    <property type="nucleotide sequence ID" value="NZ_JBHUEQ010000026.1"/>
</dbReference>
<protein>
    <submittedName>
        <fullName evidence="1">Uncharacterized protein</fullName>
    </submittedName>
</protein>
<evidence type="ECO:0000313" key="1">
    <source>
        <dbReference type="EMBL" id="MFD1746716.1"/>
    </source>
</evidence>
<organism evidence="1 2">
    <name type="scientific">Rhizobium helianthi</name>
    <dbReference type="NCBI Taxonomy" id="1132695"/>
    <lineage>
        <taxon>Bacteria</taxon>
        <taxon>Pseudomonadati</taxon>
        <taxon>Pseudomonadota</taxon>
        <taxon>Alphaproteobacteria</taxon>
        <taxon>Hyphomicrobiales</taxon>
        <taxon>Rhizobiaceae</taxon>
        <taxon>Rhizobium/Agrobacterium group</taxon>
        <taxon>Rhizobium</taxon>
    </lineage>
</organism>
<dbReference type="Proteomes" id="UP001597322">
    <property type="component" value="Unassembled WGS sequence"/>
</dbReference>
<comment type="caution">
    <text evidence="1">The sequence shown here is derived from an EMBL/GenBank/DDBJ whole genome shotgun (WGS) entry which is preliminary data.</text>
</comment>
<evidence type="ECO:0000313" key="2">
    <source>
        <dbReference type="Proteomes" id="UP001597322"/>
    </source>
</evidence>
<name>A0ABW4M7Q5_9HYPH</name>
<dbReference type="EMBL" id="JBHUEQ010000026">
    <property type="protein sequence ID" value="MFD1746716.1"/>
    <property type="molecule type" value="Genomic_DNA"/>
</dbReference>